<sequence>MTTEDFSFPTGNFPSCIESPPLWHSSPAASSTSDSDHQEEAPKLEEEEEVVVSAASDFSCIENGQKMVKRDGKEKQDEDEDDEDDDEGEKMDLLWENFNEEGQSSSSRADSDNFDRVKGGCVHQALKLSRTRNKPAMVMVLKILRKLFLLHHSHHHHQNKLKSASRAW</sequence>
<evidence type="ECO:0000313" key="2">
    <source>
        <dbReference type="EMBL" id="POO00237.1"/>
    </source>
</evidence>
<proteinExistence type="predicted"/>
<protein>
    <submittedName>
        <fullName evidence="2">Uncharacterized protein</fullName>
    </submittedName>
</protein>
<feature type="compositionally biased region" description="Polar residues" evidence="1">
    <location>
        <begin position="1"/>
        <end position="13"/>
    </location>
</feature>
<evidence type="ECO:0000256" key="1">
    <source>
        <dbReference type="SAM" id="MobiDB-lite"/>
    </source>
</evidence>
<keyword evidence="3" id="KW-1185">Reference proteome</keyword>
<organism evidence="2 3">
    <name type="scientific">Trema orientale</name>
    <name type="common">Charcoal tree</name>
    <name type="synonym">Celtis orientalis</name>
    <dbReference type="NCBI Taxonomy" id="63057"/>
    <lineage>
        <taxon>Eukaryota</taxon>
        <taxon>Viridiplantae</taxon>
        <taxon>Streptophyta</taxon>
        <taxon>Embryophyta</taxon>
        <taxon>Tracheophyta</taxon>
        <taxon>Spermatophyta</taxon>
        <taxon>Magnoliopsida</taxon>
        <taxon>eudicotyledons</taxon>
        <taxon>Gunneridae</taxon>
        <taxon>Pentapetalae</taxon>
        <taxon>rosids</taxon>
        <taxon>fabids</taxon>
        <taxon>Rosales</taxon>
        <taxon>Cannabaceae</taxon>
        <taxon>Trema</taxon>
    </lineage>
</organism>
<feature type="region of interest" description="Disordered" evidence="1">
    <location>
        <begin position="1"/>
        <end position="113"/>
    </location>
</feature>
<dbReference type="Proteomes" id="UP000237000">
    <property type="component" value="Unassembled WGS sequence"/>
</dbReference>
<dbReference type="EMBL" id="JXTC01000014">
    <property type="protein sequence ID" value="POO00237.1"/>
    <property type="molecule type" value="Genomic_DNA"/>
</dbReference>
<dbReference type="OrthoDB" id="1917400at2759"/>
<reference evidence="3" key="1">
    <citation type="submission" date="2016-06" db="EMBL/GenBank/DDBJ databases">
        <title>Parallel loss of symbiosis genes in relatives of nitrogen-fixing non-legume Parasponia.</title>
        <authorList>
            <person name="Van Velzen R."/>
            <person name="Holmer R."/>
            <person name="Bu F."/>
            <person name="Rutten L."/>
            <person name="Van Zeijl A."/>
            <person name="Liu W."/>
            <person name="Santuari L."/>
            <person name="Cao Q."/>
            <person name="Sharma T."/>
            <person name="Shen D."/>
            <person name="Roswanjaya Y."/>
            <person name="Wardhani T."/>
            <person name="Kalhor M.S."/>
            <person name="Jansen J."/>
            <person name="Van den Hoogen J."/>
            <person name="Gungor B."/>
            <person name="Hartog M."/>
            <person name="Hontelez J."/>
            <person name="Verver J."/>
            <person name="Yang W.-C."/>
            <person name="Schijlen E."/>
            <person name="Repin R."/>
            <person name="Schilthuizen M."/>
            <person name="Schranz E."/>
            <person name="Heidstra R."/>
            <person name="Miyata K."/>
            <person name="Fedorova E."/>
            <person name="Kohlen W."/>
            <person name="Bisseling T."/>
            <person name="Smit S."/>
            <person name="Geurts R."/>
        </authorList>
    </citation>
    <scope>NUCLEOTIDE SEQUENCE [LARGE SCALE GENOMIC DNA]</scope>
    <source>
        <strain evidence="3">cv. RG33-2</strain>
    </source>
</reference>
<feature type="compositionally biased region" description="Basic and acidic residues" evidence="1">
    <location>
        <begin position="34"/>
        <end position="44"/>
    </location>
</feature>
<dbReference type="PANTHER" id="PTHR34666:SF7">
    <property type="match status" value="1"/>
</dbReference>
<dbReference type="AlphaFoldDB" id="A0A2P5FR08"/>
<dbReference type="FunCoup" id="A0A2P5FR08">
    <property type="interactions" value="45"/>
</dbReference>
<dbReference type="PANTHER" id="PTHR34666">
    <property type="entry name" value="EXPRESSED PROTEIN"/>
    <property type="match status" value="1"/>
</dbReference>
<comment type="caution">
    <text evidence="2">The sequence shown here is derived from an EMBL/GenBank/DDBJ whole genome shotgun (WGS) entry which is preliminary data.</text>
</comment>
<feature type="compositionally biased region" description="Acidic residues" evidence="1">
    <location>
        <begin position="77"/>
        <end position="89"/>
    </location>
</feature>
<evidence type="ECO:0000313" key="3">
    <source>
        <dbReference type="Proteomes" id="UP000237000"/>
    </source>
</evidence>
<name>A0A2P5FR08_TREOI</name>
<dbReference type="InParanoid" id="A0A2P5FR08"/>
<gene>
    <name evidence="2" type="ORF">TorRG33x02_040150</name>
</gene>
<accession>A0A2P5FR08</accession>